<accession>A0ABX8V5Y2</accession>
<dbReference type="PROSITE" id="PS51352">
    <property type="entry name" value="THIOREDOXIN_2"/>
    <property type="match status" value="1"/>
</dbReference>
<dbReference type="InterPro" id="IPR013766">
    <property type="entry name" value="Thioredoxin_domain"/>
</dbReference>
<name>A0ABX8V5Y2_9FLAO</name>
<gene>
    <name evidence="6" type="ORF">K1I41_08210</name>
</gene>
<keyword evidence="7" id="KW-1185">Reference proteome</keyword>
<evidence type="ECO:0000256" key="2">
    <source>
        <dbReference type="ARBA" id="ARBA00022748"/>
    </source>
</evidence>
<dbReference type="InterPro" id="IPR036249">
    <property type="entry name" value="Thioredoxin-like_sf"/>
</dbReference>
<dbReference type="RefSeq" id="WP_220639883.1">
    <property type="nucleotide sequence ID" value="NZ_CP080429.1"/>
</dbReference>
<reference evidence="6 7" key="1">
    <citation type="submission" date="2021-07" db="EMBL/GenBank/DDBJ databases">
        <title>Flavobacterium WSW3-B6 sp.nov, isolated from seaweed.</title>
        <authorList>
            <person name="Muhammad N."/>
            <person name="Ho H."/>
            <person name="Lee Y.-J."/>
            <person name="Nguyen T."/>
            <person name="Ho J."/>
            <person name="Kim S.-G."/>
        </authorList>
    </citation>
    <scope>NUCLEOTIDE SEQUENCE [LARGE SCALE GENOMIC DNA]</scope>
    <source>
        <strain evidence="6 7">WSW3-B6</strain>
    </source>
</reference>
<feature type="domain" description="Thioredoxin" evidence="5">
    <location>
        <begin position="29"/>
        <end position="185"/>
    </location>
</feature>
<keyword evidence="4" id="KW-0732">Signal</keyword>
<dbReference type="InterPro" id="IPR050553">
    <property type="entry name" value="Thioredoxin_ResA/DsbE_sf"/>
</dbReference>
<dbReference type="InterPro" id="IPR017937">
    <property type="entry name" value="Thioredoxin_CS"/>
</dbReference>
<dbReference type="SUPFAM" id="SSF52833">
    <property type="entry name" value="Thioredoxin-like"/>
    <property type="match status" value="1"/>
</dbReference>
<evidence type="ECO:0000313" key="6">
    <source>
        <dbReference type="EMBL" id="QYJ67538.1"/>
    </source>
</evidence>
<dbReference type="Pfam" id="PF08534">
    <property type="entry name" value="Redoxin"/>
    <property type="match status" value="1"/>
</dbReference>
<dbReference type="PANTHER" id="PTHR42852:SF13">
    <property type="entry name" value="PROTEIN DIPZ"/>
    <property type="match status" value="1"/>
</dbReference>
<dbReference type="Proteomes" id="UP000825381">
    <property type="component" value="Chromosome"/>
</dbReference>
<dbReference type="PROSITE" id="PS51257">
    <property type="entry name" value="PROKAR_LIPOPROTEIN"/>
    <property type="match status" value="1"/>
</dbReference>
<feature type="chain" id="PRO_5045108959" evidence="4">
    <location>
        <begin position="22"/>
        <end position="185"/>
    </location>
</feature>
<protein>
    <submittedName>
        <fullName evidence="6">TlpA family protein disulfide reductase</fullName>
    </submittedName>
</protein>
<evidence type="ECO:0000259" key="5">
    <source>
        <dbReference type="PROSITE" id="PS51352"/>
    </source>
</evidence>
<sequence>MKLIKTKIAVVLLLLVLVACKGEVKPQEATEITPAPNPIKVYTKDDISVKAYKYDGLEYFLNRKDNDTTYVVNFWATWCVPCVKELPYFEQLNTNYKDEKVKVLLVSLDMRKMIDSKLIPFLEEKKLESEVIVMTDPDSNSWIPKIDSTWSGAIPATIIYNKNKRKFYERSFTYDELNAELMAVK</sequence>
<dbReference type="Gene3D" id="3.40.30.10">
    <property type="entry name" value="Glutaredoxin"/>
    <property type="match status" value="1"/>
</dbReference>
<evidence type="ECO:0000256" key="3">
    <source>
        <dbReference type="ARBA" id="ARBA00023284"/>
    </source>
</evidence>
<dbReference type="PROSITE" id="PS00194">
    <property type="entry name" value="THIOREDOXIN_1"/>
    <property type="match status" value="1"/>
</dbReference>
<comment type="subcellular location">
    <subcellularLocation>
        <location evidence="1">Cell envelope</location>
    </subcellularLocation>
</comment>
<evidence type="ECO:0000313" key="7">
    <source>
        <dbReference type="Proteomes" id="UP000825381"/>
    </source>
</evidence>
<evidence type="ECO:0000256" key="1">
    <source>
        <dbReference type="ARBA" id="ARBA00004196"/>
    </source>
</evidence>
<keyword evidence="2" id="KW-0201">Cytochrome c-type biogenesis</keyword>
<dbReference type="EMBL" id="CP080429">
    <property type="protein sequence ID" value="QYJ67538.1"/>
    <property type="molecule type" value="Genomic_DNA"/>
</dbReference>
<organism evidence="6 7">
    <name type="scientific">Flavobacterium litorale</name>
    <dbReference type="NCBI Taxonomy" id="2856519"/>
    <lineage>
        <taxon>Bacteria</taxon>
        <taxon>Pseudomonadati</taxon>
        <taxon>Bacteroidota</taxon>
        <taxon>Flavobacteriia</taxon>
        <taxon>Flavobacteriales</taxon>
        <taxon>Flavobacteriaceae</taxon>
        <taxon>Flavobacterium</taxon>
    </lineage>
</organism>
<dbReference type="PANTHER" id="PTHR42852">
    <property type="entry name" value="THIOL:DISULFIDE INTERCHANGE PROTEIN DSBE"/>
    <property type="match status" value="1"/>
</dbReference>
<feature type="signal peptide" evidence="4">
    <location>
        <begin position="1"/>
        <end position="21"/>
    </location>
</feature>
<dbReference type="CDD" id="cd02966">
    <property type="entry name" value="TlpA_like_family"/>
    <property type="match status" value="1"/>
</dbReference>
<evidence type="ECO:0000256" key="4">
    <source>
        <dbReference type="SAM" id="SignalP"/>
    </source>
</evidence>
<keyword evidence="3" id="KW-0676">Redox-active center</keyword>
<proteinExistence type="predicted"/>
<dbReference type="InterPro" id="IPR013740">
    <property type="entry name" value="Redoxin"/>
</dbReference>